<sequence length="142" mass="15711">MVLLKVAITVGILLAIARGIRQFDRHCRQRFGRNILTVRGFWLAAVAINFLWWGYYAWVTAPLHHVPAYGGLILVTLGIGTVANLIHENVRGTNVTYGVGGTSLQLVLFFPVALYGVPLLAIAFVFLLFATYKSVPAWLADR</sequence>
<evidence type="ECO:0000256" key="1">
    <source>
        <dbReference type="SAM" id="Phobius"/>
    </source>
</evidence>
<dbReference type="RefSeq" id="WP_102607304.1">
    <property type="nucleotide sequence ID" value="NZ_PNYC01000026.1"/>
</dbReference>
<comment type="caution">
    <text evidence="2">The sequence shown here is derived from an EMBL/GenBank/DDBJ whole genome shotgun (WGS) entry which is preliminary data.</text>
</comment>
<keyword evidence="1" id="KW-0812">Transmembrane</keyword>
<evidence type="ECO:0000313" key="2">
    <source>
        <dbReference type="EMBL" id="PMS31271.1"/>
    </source>
</evidence>
<keyword evidence="4" id="KW-1185">Reference proteome</keyword>
<dbReference type="EMBL" id="PNYC01000026">
    <property type="protein sequence ID" value="PMS31271.1"/>
    <property type="molecule type" value="Genomic_DNA"/>
</dbReference>
<accession>A0A2N7WPJ3</accession>
<gene>
    <name evidence="2" type="ORF">C0Z20_28345</name>
    <name evidence="3" type="ORF">C9I57_30830</name>
</gene>
<evidence type="ECO:0000313" key="3">
    <source>
        <dbReference type="EMBL" id="PTB16974.1"/>
    </source>
</evidence>
<feature type="transmembrane region" description="Helical" evidence="1">
    <location>
        <begin position="35"/>
        <end position="56"/>
    </location>
</feature>
<reference evidence="2 4" key="1">
    <citation type="submission" date="2018-01" db="EMBL/GenBank/DDBJ databases">
        <title>Whole genome analyses suggest that Burkholderia sensu lato contains two further novel genera in the rhizoxinica-symbiotica group Mycetohabitans gen. nov., and Trinickia gen. nov.: implications for the evolution of diazotrophy and nodulation in the Burkholderiaceae.</title>
        <authorList>
            <person name="Estrada-de los Santos P."/>
            <person name="Palmer M."/>
            <person name="Chavez-Ramirez B."/>
            <person name="Beukes C."/>
            <person name="Steenkamp E.T."/>
            <person name="Hirsch A.M."/>
            <person name="Manyaka P."/>
            <person name="Maluk M."/>
            <person name="Lafos M."/>
            <person name="Crook M."/>
            <person name="Gross E."/>
            <person name="Simon M.F."/>
            <person name="Bueno dos Reis Junior F."/>
            <person name="Poole P.S."/>
            <person name="Venter S.N."/>
            <person name="James E.K."/>
        </authorList>
    </citation>
    <scope>NUCLEOTIDE SEQUENCE [LARGE SCALE GENOMIC DNA]</scope>
    <source>
        <strain evidence="2 4">JPY 581</strain>
    </source>
</reference>
<feature type="transmembrane region" description="Helical" evidence="1">
    <location>
        <begin position="68"/>
        <end position="86"/>
    </location>
</feature>
<dbReference type="AlphaFoldDB" id="A0A2N7WPJ3"/>
<name>A0A2N7WPJ3_9BURK</name>
<dbReference type="Proteomes" id="UP000240638">
    <property type="component" value="Unassembled WGS sequence"/>
</dbReference>
<dbReference type="EMBL" id="PYUC01000026">
    <property type="protein sequence ID" value="PTB16974.1"/>
    <property type="molecule type" value="Genomic_DNA"/>
</dbReference>
<proteinExistence type="predicted"/>
<keyword evidence="1" id="KW-1133">Transmembrane helix</keyword>
<feature type="transmembrane region" description="Helical" evidence="1">
    <location>
        <begin position="106"/>
        <end position="132"/>
    </location>
</feature>
<dbReference type="Proteomes" id="UP000235777">
    <property type="component" value="Unassembled WGS sequence"/>
</dbReference>
<evidence type="ECO:0000313" key="4">
    <source>
        <dbReference type="Proteomes" id="UP000235777"/>
    </source>
</evidence>
<organism evidence="2 4">
    <name type="scientific">Trinickia symbiotica</name>
    <dbReference type="NCBI Taxonomy" id="863227"/>
    <lineage>
        <taxon>Bacteria</taxon>
        <taxon>Pseudomonadati</taxon>
        <taxon>Pseudomonadota</taxon>
        <taxon>Betaproteobacteria</taxon>
        <taxon>Burkholderiales</taxon>
        <taxon>Burkholderiaceae</taxon>
        <taxon>Trinickia</taxon>
    </lineage>
</organism>
<evidence type="ECO:0000313" key="5">
    <source>
        <dbReference type="Proteomes" id="UP000240638"/>
    </source>
</evidence>
<protein>
    <submittedName>
        <fullName evidence="2">Uncharacterized protein</fullName>
    </submittedName>
</protein>
<reference evidence="3 5" key="2">
    <citation type="submission" date="2018-03" db="EMBL/GenBank/DDBJ databases">
        <title>Whole genome analyses suggest that Burkholderia sensu lato contains two further novel genera in the rhizoxinica-symbiotica group Mycetohabitans gen. nov., and Trinickia gen. nov.: implications for the evolution of diazotrophy and nodulation in the Burkholderiaceae.</title>
        <authorList>
            <person name="Estrada De Los Santos P."/>
            <person name="Palmer M."/>
            <person name="Chavez-Ramirez B."/>
            <person name="Steenkamp E.T."/>
            <person name="Hirsch A.M."/>
            <person name="Manyaka P."/>
            <person name="Maluk M."/>
            <person name="Lafos M."/>
            <person name="Crook M."/>
            <person name="Gross E."/>
            <person name="Simon M.F."/>
            <person name="Bueno Dos Reis Junior F."/>
            <person name="Poole P.S."/>
            <person name="Venter S.N."/>
            <person name="James E.K."/>
        </authorList>
    </citation>
    <scope>NUCLEOTIDE SEQUENCE [LARGE SCALE GENOMIC DNA]</scope>
    <source>
        <strain evidence="3 5">JPY-366</strain>
    </source>
</reference>
<keyword evidence="1" id="KW-0472">Membrane</keyword>